<dbReference type="OrthoDB" id="7926652at2"/>
<evidence type="ECO:0000313" key="2">
    <source>
        <dbReference type="EMBL" id="PIT68145.1"/>
    </source>
</evidence>
<dbReference type="STRING" id="85701.BM1374166_01943"/>
<protein>
    <submittedName>
        <fullName evidence="2">Uncharacterized protein</fullName>
    </submittedName>
</protein>
<dbReference type="EMBL" id="NJGE01000024">
    <property type="protein sequence ID" value="PIT68145.1"/>
    <property type="molecule type" value="Genomic_DNA"/>
</dbReference>
<dbReference type="AlphaFoldDB" id="A0A2N9Y8W2"/>
<accession>A0A2N9Y8W2</accession>
<reference evidence="2 3" key="1">
    <citation type="submission" date="2017-06" db="EMBL/GenBank/DDBJ databases">
        <title>Draft genome of Bartonella tribocorum strain L103, isolated from a rodent in Laos.</title>
        <authorList>
            <person name="Hadjadj L."/>
            <person name="Jiyipong T."/>
            <person name="Morand S."/>
            <person name="Diene S.M."/>
            <person name="Rolain J.-M."/>
        </authorList>
    </citation>
    <scope>NUCLEOTIDE SEQUENCE [LARGE SCALE GENOMIC DNA]</scope>
    <source>
        <strain evidence="2 3">L103</strain>
    </source>
</reference>
<proteinExistence type="predicted"/>
<keyword evidence="1" id="KW-0472">Membrane</keyword>
<feature type="transmembrane region" description="Helical" evidence="1">
    <location>
        <begin position="39"/>
        <end position="58"/>
    </location>
</feature>
<sequence length="132" mass="15661">MRNSFRLFGKTTKKYSLSAKEPRSFSLEEAFLTRKTYKVIFCMTFMFEAFKIASALLFEWDLTGWWNYSLFILTLILGLISVLLFLLTPVAFVVRILFTHLLKKKIDQLEQAIEQRRKTAYEQNTRMRGRAK</sequence>
<keyword evidence="1" id="KW-1133">Transmembrane helix</keyword>
<name>A0A2N9Y8W2_9HYPH</name>
<dbReference type="Proteomes" id="UP000229839">
    <property type="component" value="Unassembled WGS sequence"/>
</dbReference>
<evidence type="ECO:0000256" key="1">
    <source>
        <dbReference type="SAM" id="Phobius"/>
    </source>
</evidence>
<keyword evidence="1" id="KW-0812">Transmembrane</keyword>
<feature type="transmembrane region" description="Helical" evidence="1">
    <location>
        <begin position="70"/>
        <end position="98"/>
    </location>
</feature>
<gene>
    <name evidence="2" type="ORF">CER18_08205</name>
</gene>
<evidence type="ECO:0000313" key="3">
    <source>
        <dbReference type="Proteomes" id="UP000229839"/>
    </source>
</evidence>
<organism evidence="2 3">
    <name type="scientific">Bartonella tribocorum</name>
    <dbReference type="NCBI Taxonomy" id="85701"/>
    <lineage>
        <taxon>Bacteria</taxon>
        <taxon>Pseudomonadati</taxon>
        <taxon>Pseudomonadota</taxon>
        <taxon>Alphaproteobacteria</taxon>
        <taxon>Hyphomicrobiales</taxon>
        <taxon>Bartonellaceae</taxon>
        <taxon>Bartonella</taxon>
    </lineage>
</organism>
<comment type="caution">
    <text evidence="2">The sequence shown here is derived from an EMBL/GenBank/DDBJ whole genome shotgun (WGS) entry which is preliminary data.</text>
</comment>